<dbReference type="EMBL" id="FWWW01000052">
    <property type="protein sequence ID" value="SMB89435.1"/>
    <property type="molecule type" value="Genomic_DNA"/>
</dbReference>
<dbReference type="InterPro" id="IPR015860">
    <property type="entry name" value="ABC_transpr_TagH-like"/>
</dbReference>
<dbReference type="RefSeq" id="WP_084444380.1">
    <property type="nucleotide sequence ID" value="NZ_FWWW01000052.1"/>
</dbReference>
<dbReference type="Proteomes" id="UP000192266">
    <property type="component" value="Unassembled WGS sequence"/>
</dbReference>
<evidence type="ECO:0000256" key="1">
    <source>
        <dbReference type="ARBA" id="ARBA00005417"/>
    </source>
</evidence>
<evidence type="ECO:0000313" key="7">
    <source>
        <dbReference type="Proteomes" id="UP000192266"/>
    </source>
</evidence>
<dbReference type="InterPro" id="IPR003593">
    <property type="entry name" value="AAA+_ATPase"/>
</dbReference>
<accession>A0A1W1V803</accession>
<dbReference type="Gene3D" id="3.40.50.300">
    <property type="entry name" value="P-loop containing nucleotide triphosphate hydrolases"/>
    <property type="match status" value="1"/>
</dbReference>
<dbReference type="Pfam" id="PF00005">
    <property type="entry name" value="ABC_tran"/>
    <property type="match status" value="1"/>
</dbReference>
<dbReference type="SUPFAM" id="SSF52540">
    <property type="entry name" value="P-loop containing nucleoside triphosphate hydrolases"/>
    <property type="match status" value="1"/>
</dbReference>
<dbReference type="GO" id="GO:0016020">
    <property type="term" value="C:membrane"/>
    <property type="evidence" value="ECO:0007669"/>
    <property type="project" value="InterPro"/>
</dbReference>
<keyword evidence="7" id="KW-1185">Reference proteome</keyword>
<proteinExistence type="inferred from homology"/>
<name>A0A1W1V803_9BACT</name>
<dbReference type="PANTHER" id="PTHR46743">
    <property type="entry name" value="TEICHOIC ACIDS EXPORT ATP-BINDING PROTEIN TAGH"/>
    <property type="match status" value="1"/>
</dbReference>
<dbReference type="PANTHER" id="PTHR46743:SF2">
    <property type="entry name" value="TEICHOIC ACIDS EXPORT ATP-BINDING PROTEIN TAGH"/>
    <property type="match status" value="1"/>
</dbReference>
<comment type="similarity">
    <text evidence="1">Belongs to the ABC transporter superfamily.</text>
</comment>
<evidence type="ECO:0000259" key="5">
    <source>
        <dbReference type="PROSITE" id="PS50893"/>
    </source>
</evidence>
<dbReference type="GO" id="GO:0140359">
    <property type="term" value="F:ABC-type transporter activity"/>
    <property type="evidence" value="ECO:0007669"/>
    <property type="project" value="InterPro"/>
</dbReference>
<keyword evidence="2" id="KW-0813">Transport</keyword>
<dbReference type="CDD" id="cd03220">
    <property type="entry name" value="ABC_KpsT_Wzt"/>
    <property type="match status" value="1"/>
</dbReference>
<evidence type="ECO:0000313" key="6">
    <source>
        <dbReference type="EMBL" id="SMB89435.1"/>
    </source>
</evidence>
<feature type="domain" description="ABC transporter" evidence="5">
    <location>
        <begin position="48"/>
        <end position="270"/>
    </location>
</feature>
<dbReference type="PROSITE" id="PS50893">
    <property type="entry name" value="ABC_TRANSPORTER_2"/>
    <property type="match status" value="1"/>
</dbReference>
<dbReference type="AlphaFoldDB" id="A0A1W1V803"/>
<organism evidence="6 7">
    <name type="scientific">Hymenobacter roseosalivarius DSM 11622</name>
    <dbReference type="NCBI Taxonomy" id="645990"/>
    <lineage>
        <taxon>Bacteria</taxon>
        <taxon>Pseudomonadati</taxon>
        <taxon>Bacteroidota</taxon>
        <taxon>Cytophagia</taxon>
        <taxon>Cytophagales</taxon>
        <taxon>Hymenobacteraceae</taxon>
        <taxon>Hymenobacter</taxon>
    </lineage>
</organism>
<dbReference type="InterPro" id="IPR003439">
    <property type="entry name" value="ABC_transporter-like_ATP-bd"/>
</dbReference>
<evidence type="ECO:0000256" key="3">
    <source>
        <dbReference type="ARBA" id="ARBA00022741"/>
    </source>
</evidence>
<sequence length="416" mass="46048">MSSSLAIQVEELGKLYRLGEIGTGTLSHDLSRWWARVRGREDPFATVGEANDRTQKGQSDYVWSLKDVNFEVKQGEVLGIIGRNGAGKSTLLKILSKVTAPTTGRVKVKGRIASLLEVGTGFHPELTGRENIFLNGAILGMSKAEIRSKFDEIVDFSGVERYIDTPVKRYSSGMYVRLAFAVAAFLEPEILIVDEVLAVGDAEFQKKCIGRMKDVSINDGRTVLFVSHNMGAVSQLCTRGLLMKFGSVLASGPLDEVMNRYLREGTISSSEYHTLDDQAKPVQILDFTIEDANNEISSSFGHEDQIIVGFRIKDISNDIGVICSLGLQDIHERKIFTEQIDLGKGYTSHMVQLPVGLLRPNSFRLSVAIHIPNVKVIEILDSMSFEIVDRGSEFSIYGNTDNGFLFSRLGWKITNE</sequence>
<evidence type="ECO:0000256" key="4">
    <source>
        <dbReference type="ARBA" id="ARBA00022840"/>
    </source>
</evidence>
<keyword evidence="3" id="KW-0547">Nucleotide-binding</keyword>
<dbReference type="GO" id="GO:0005524">
    <property type="term" value="F:ATP binding"/>
    <property type="evidence" value="ECO:0007669"/>
    <property type="project" value="UniProtKB-KW"/>
</dbReference>
<dbReference type="STRING" id="645990.SAMN00120144_0928"/>
<dbReference type="GO" id="GO:0016887">
    <property type="term" value="F:ATP hydrolysis activity"/>
    <property type="evidence" value="ECO:0007669"/>
    <property type="project" value="InterPro"/>
</dbReference>
<dbReference type="SMART" id="SM00382">
    <property type="entry name" value="AAA"/>
    <property type="match status" value="1"/>
</dbReference>
<gene>
    <name evidence="6" type="ORF">SAMN00120144_0928</name>
</gene>
<dbReference type="OrthoDB" id="9785229at2"/>
<dbReference type="InterPro" id="IPR050683">
    <property type="entry name" value="Bact_Polysacc_Export_ATP-bd"/>
</dbReference>
<keyword evidence="4" id="KW-0067">ATP-binding</keyword>
<protein>
    <submittedName>
        <fullName evidence="6">ABC transporter related</fullName>
    </submittedName>
</protein>
<evidence type="ECO:0000256" key="2">
    <source>
        <dbReference type="ARBA" id="ARBA00022448"/>
    </source>
</evidence>
<reference evidence="6 7" key="1">
    <citation type="submission" date="2017-04" db="EMBL/GenBank/DDBJ databases">
        <authorList>
            <person name="Afonso C.L."/>
            <person name="Miller P.J."/>
            <person name="Scott M.A."/>
            <person name="Spackman E."/>
            <person name="Goraichik I."/>
            <person name="Dimitrov K.M."/>
            <person name="Suarez D.L."/>
            <person name="Swayne D.E."/>
        </authorList>
    </citation>
    <scope>NUCLEOTIDE SEQUENCE [LARGE SCALE GENOMIC DNA]</scope>
    <source>
        <strain evidence="6 7">DSM 11622</strain>
    </source>
</reference>
<dbReference type="InterPro" id="IPR027417">
    <property type="entry name" value="P-loop_NTPase"/>
</dbReference>